<dbReference type="NCBIfam" id="TIGR00254">
    <property type="entry name" value="GGDEF"/>
    <property type="match status" value="1"/>
</dbReference>
<sequence length="451" mass="49252">MVLGVVFAYSMGALLGFAIVERSAREQWAREALVNAQIVSATIRRIYTNVAVRTDLSGQVTHLVSEQPIGDEDSVLSTGFSPVDVLALASAQTRHNVWLFSRLPDGGFAMVADAHHGEETTLELPHVPELSLAASGSELYVGFARLGEQEHFISALPIVSPQGELWGVSVATIGTKATLYQVHRELLLKVVASLGIVLLATALLLSLLMHQLFKPVPRLIKALTHISHNRTEQTTPYTQRQDEIGCMAQAIEALRKKVVERELLLEVKEEALKFQHLAHHDALTKLPNRVQFNEALKVAVAQLSGGERFNVMIFDLDRFKAVNDTLGHAAGDELLVQASRRVQRLLAERELVARLGGDEFAILQPVHHHALDEASVRAGRLVAALREPFDLQGERVQIGVSIGIALAPRDGESSHTLLRSADVALYAAKAMGRGRYQVFSSGMTMGASHDV</sequence>
<feature type="transmembrane region" description="Helical" evidence="1">
    <location>
        <begin position="6"/>
        <end position="24"/>
    </location>
</feature>
<reference evidence="5" key="1">
    <citation type="journal article" date="2019" name="Int. J. Syst. Evol. Microbiol.">
        <title>The Global Catalogue of Microorganisms (GCM) 10K type strain sequencing project: providing services to taxonomists for standard genome sequencing and annotation.</title>
        <authorList>
            <consortium name="The Broad Institute Genomics Platform"/>
            <consortium name="The Broad Institute Genome Sequencing Center for Infectious Disease"/>
            <person name="Wu L."/>
            <person name="Ma J."/>
        </authorList>
    </citation>
    <scope>NUCLEOTIDE SEQUENCE [LARGE SCALE GENOMIC DNA]</scope>
    <source>
        <strain evidence="5">KCTC 22154</strain>
    </source>
</reference>
<dbReference type="SUPFAM" id="SSF55073">
    <property type="entry name" value="Nucleotide cyclase"/>
    <property type="match status" value="1"/>
</dbReference>
<protein>
    <recommendedName>
        <fullName evidence="6">GGDEF domain-containing protein</fullName>
    </recommendedName>
</protein>
<feature type="domain" description="GGDEF" evidence="3">
    <location>
        <begin position="307"/>
        <end position="441"/>
    </location>
</feature>
<dbReference type="SUPFAM" id="SSF158472">
    <property type="entry name" value="HAMP domain-like"/>
    <property type="match status" value="1"/>
</dbReference>
<dbReference type="SMART" id="SM00267">
    <property type="entry name" value="GGDEF"/>
    <property type="match status" value="1"/>
</dbReference>
<dbReference type="CDD" id="cd01949">
    <property type="entry name" value="GGDEF"/>
    <property type="match status" value="1"/>
</dbReference>
<dbReference type="PROSITE" id="PS50885">
    <property type="entry name" value="HAMP"/>
    <property type="match status" value="1"/>
</dbReference>
<dbReference type="AlphaFoldDB" id="A0A8H9I574"/>
<keyword evidence="1" id="KW-0472">Membrane</keyword>
<dbReference type="EMBL" id="BMXN01000008">
    <property type="protein sequence ID" value="GGW26455.1"/>
    <property type="molecule type" value="Genomic_DNA"/>
</dbReference>
<dbReference type="Gene3D" id="1.10.8.500">
    <property type="entry name" value="HAMP domain in histidine kinase"/>
    <property type="match status" value="1"/>
</dbReference>
<dbReference type="GO" id="GO:0007165">
    <property type="term" value="P:signal transduction"/>
    <property type="evidence" value="ECO:0007669"/>
    <property type="project" value="InterPro"/>
</dbReference>
<dbReference type="Proteomes" id="UP000623776">
    <property type="component" value="Unassembled WGS sequence"/>
</dbReference>
<dbReference type="PROSITE" id="PS50887">
    <property type="entry name" value="GGDEF"/>
    <property type="match status" value="1"/>
</dbReference>
<keyword evidence="5" id="KW-1185">Reference proteome</keyword>
<accession>A0A8H9I574</accession>
<keyword evidence="1" id="KW-0812">Transmembrane</keyword>
<dbReference type="InterPro" id="IPR000160">
    <property type="entry name" value="GGDEF_dom"/>
</dbReference>
<dbReference type="GO" id="GO:0016020">
    <property type="term" value="C:membrane"/>
    <property type="evidence" value="ECO:0007669"/>
    <property type="project" value="InterPro"/>
</dbReference>
<evidence type="ECO:0000313" key="4">
    <source>
        <dbReference type="EMBL" id="GGW26455.1"/>
    </source>
</evidence>
<feature type="domain" description="HAMP" evidence="2">
    <location>
        <begin position="210"/>
        <end position="263"/>
    </location>
</feature>
<proteinExistence type="predicted"/>
<dbReference type="InterPro" id="IPR029787">
    <property type="entry name" value="Nucleotide_cyclase"/>
</dbReference>
<gene>
    <name evidence="4" type="ORF">GCM10007157_18370</name>
</gene>
<dbReference type="Pfam" id="PF00990">
    <property type="entry name" value="GGDEF"/>
    <property type="match status" value="1"/>
</dbReference>
<feature type="transmembrane region" description="Helical" evidence="1">
    <location>
        <begin position="186"/>
        <end position="209"/>
    </location>
</feature>
<comment type="caution">
    <text evidence="4">The sequence shown here is derived from an EMBL/GenBank/DDBJ whole genome shotgun (WGS) entry which is preliminary data.</text>
</comment>
<dbReference type="InterPro" id="IPR043128">
    <property type="entry name" value="Rev_trsase/Diguanyl_cyclase"/>
</dbReference>
<name>A0A8H9I574_9GAMM</name>
<dbReference type="InterPro" id="IPR052163">
    <property type="entry name" value="DGC-Regulatory_Protein"/>
</dbReference>
<evidence type="ECO:0000259" key="2">
    <source>
        <dbReference type="PROSITE" id="PS50885"/>
    </source>
</evidence>
<dbReference type="PANTHER" id="PTHR46663">
    <property type="entry name" value="DIGUANYLATE CYCLASE DGCT-RELATED"/>
    <property type="match status" value="1"/>
</dbReference>
<keyword evidence="1" id="KW-1133">Transmembrane helix</keyword>
<evidence type="ECO:0000313" key="5">
    <source>
        <dbReference type="Proteomes" id="UP000623776"/>
    </source>
</evidence>
<dbReference type="InterPro" id="IPR003660">
    <property type="entry name" value="HAMP_dom"/>
</dbReference>
<dbReference type="Gene3D" id="3.30.70.270">
    <property type="match status" value="1"/>
</dbReference>
<evidence type="ECO:0000259" key="3">
    <source>
        <dbReference type="PROSITE" id="PS50887"/>
    </source>
</evidence>
<evidence type="ECO:0000256" key="1">
    <source>
        <dbReference type="SAM" id="Phobius"/>
    </source>
</evidence>
<organism evidence="4 5">
    <name type="scientific">Vreelandella hamiltonii</name>
    <dbReference type="NCBI Taxonomy" id="502829"/>
    <lineage>
        <taxon>Bacteria</taxon>
        <taxon>Pseudomonadati</taxon>
        <taxon>Pseudomonadota</taxon>
        <taxon>Gammaproteobacteria</taxon>
        <taxon>Oceanospirillales</taxon>
        <taxon>Halomonadaceae</taxon>
        <taxon>Vreelandella</taxon>
    </lineage>
</organism>
<evidence type="ECO:0008006" key="6">
    <source>
        <dbReference type="Google" id="ProtNLM"/>
    </source>
</evidence>
<dbReference type="PANTHER" id="PTHR46663:SF4">
    <property type="entry name" value="DIGUANYLATE CYCLASE DGCT-RELATED"/>
    <property type="match status" value="1"/>
</dbReference>